<dbReference type="PIRSF" id="PIRSF008546">
    <property type="entry name" value="UCP008546"/>
    <property type="match status" value="1"/>
</dbReference>
<dbReference type="Gene3D" id="1.25.40.380">
    <property type="entry name" value="Protein of unknown function DUF1810"/>
    <property type="match status" value="1"/>
</dbReference>
<name>A0A1G7MGA3_9ACTN</name>
<evidence type="ECO:0000313" key="1">
    <source>
        <dbReference type="EMBL" id="SDF60240.1"/>
    </source>
</evidence>
<organism evidence="1 2">
    <name type="scientific">Klenkia brasiliensis</name>
    <dbReference type="NCBI Taxonomy" id="333142"/>
    <lineage>
        <taxon>Bacteria</taxon>
        <taxon>Bacillati</taxon>
        <taxon>Actinomycetota</taxon>
        <taxon>Actinomycetes</taxon>
        <taxon>Geodermatophilales</taxon>
        <taxon>Geodermatophilaceae</taxon>
        <taxon>Klenkia</taxon>
    </lineage>
</organism>
<reference evidence="2" key="1">
    <citation type="submission" date="2016-10" db="EMBL/GenBank/DDBJ databases">
        <authorList>
            <person name="Varghese N."/>
            <person name="Submissions S."/>
        </authorList>
    </citation>
    <scope>NUCLEOTIDE SEQUENCE [LARGE SCALE GENOMIC DNA]</scope>
    <source>
        <strain evidence="2">DSM 44526</strain>
    </source>
</reference>
<dbReference type="InterPro" id="IPR014937">
    <property type="entry name" value="DUF1810"/>
</dbReference>
<dbReference type="Proteomes" id="UP000198863">
    <property type="component" value="Unassembled WGS sequence"/>
</dbReference>
<accession>A0A1G7MGA3</accession>
<dbReference type="InterPro" id="IPR036287">
    <property type="entry name" value="Rv1873-like_sf"/>
</dbReference>
<keyword evidence="2" id="KW-1185">Reference proteome</keyword>
<dbReference type="RefSeq" id="WP_242658101.1">
    <property type="nucleotide sequence ID" value="NZ_FNCF01000001.1"/>
</dbReference>
<evidence type="ECO:0000313" key="2">
    <source>
        <dbReference type="Proteomes" id="UP000198863"/>
    </source>
</evidence>
<proteinExistence type="predicted"/>
<dbReference type="Pfam" id="PF08837">
    <property type="entry name" value="DUF1810"/>
    <property type="match status" value="1"/>
</dbReference>
<gene>
    <name evidence="1" type="ORF">SAMN05660324_0608</name>
</gene>
<dbReference type="SUPFAM" id="SSF140736">
    <property type="entry name" value="Rv1873-like"/>
    <property type="match status" value="1"/>
</dbReference>
<dbReference type="AlphaFoldDB" id="A0A1G7MGA3"/>
<sequence length="135" mass="15222">MTLQRFVDAQDEVWDDVLAELRAGHKRTHWMWFVFPQLRGLGRSATAQHYGIADLAEARAYLDHPVLGARLRQACDVLLEHGDRTAHEVLGSPDDLKLRSSMTLFATADPVEPRFPAVLTQWYDGPDDATVRLLG</sequence>
<protein>
    <submittedName>
        <fullName evidence="1">Uncharacterized protein, DUF1810 family</fullName>
    </submittedName>
</protein>
<dbReference type="EMBL" id="FNCF01000001">
    <property type="protein sequence ID" value="SDF60240.1"/>
    <property type="molecule type" value="Genomic_DNA"/>
</dbReference>